<evidence type="ECO:0000256" key="1">
    <source>
        <dbReference type="ARBA" id="ARBA00007749"/>
    </source>
</evidence>
<evidence type="ECO:0000313" key="7">
    <source>
        <dbReference type="Proteomes" id="UP000324575"/>
    </source>
</evidence>
<dbReference type="Proteomes" id="UP000324575">
    <property type="component" value="Unassembled WGS sequence"/>
</dbReference>
<feature type="domain" description="Metallo-beta-lactamase" evidence="5">
    <location>
        <begin position="43"/>
        <end position="251"/>
    </location>
</feature>
<dbReference type="SUPFAM" id="SSF56281">
    <property type="entry name" value="Metallo-hydrolase/oxidoreductase"/>
    <property type="match status" value="1"/>
</dbReference>
<accession>A0A5M8NZ47</accession>
<dbReference type="AlphaFoldDB" id="A0A5M8NZ47"/>
<evidence type="ECO:0000313" key="6">
    <source>
        <dbReference type="EMBL" id="KAA6301429.1"/>
    </source>
</evidence>
<protein>
    <submittedName>
        <fullName evidence="6">Putative quorum-quenching lactonase YtnP</fullName>
        <ecNumber evidence="6">3.1.1.-</ecNumber>
    </submittedName>
</protein>
<evidence type="ECO:0000256" key="3">
    <source>
        <dbReference type="ARBA" id="ARBA00022801"/>
    </source>
</evidence>
<dbReference type="InterPro" id="IPR036866">
    <property type="entry name" value="RibonucZ/Hydroxyglut_hydro"/>
</dbReference>
<evidence type="ECO:0000259" key="5">
    <source>
        <dbReference type="SMART" id="SM00849"/>
    </source>
</evidence>
<sequence>MWQYRILQTGFFHADGGAMFGAIPKRAWSRKYPADDDNCCILAMNCLLIWKDEKVVLLDTGAGTKDLGKLSYYKFYGTQNIANLVRQQGFEAGQVTDVILSHLHFDHCGGCTSKDEAGNLKITFPNARHWVGKSQWENYLHAHRLEQSSYRKEDVLPLSEAGLLQTVETTAALAGDLVLYLYQGHTAGQLVSAFKAEEGWCLFAGDVIPTKAHLSDEWISAYDTQPLQSLEEKIRLKQQAGECKARMFFYHDNYYSSIKY</sequence>
<comment type="similarity">
    <text evidence="1">Belongs to the metallo-beta-lactamase superfamily.</text>
</comment>
<dbReference type="CDD" id="cd16281">
    <property type="entry name" value="metallo-hydrolase-like_MBL-fold"/>
    <property type="match status" value="1"/>
</dbReference>
<dbReference type="GO" id="GO:0046872">
    <property type="term" value="F:metal ion binding"/>
    <property type="evidence" value="ECO:0007669"/>
    <property type="project" value="UniProtKB-KW"/>
</dbReference>
<evidence type="ECO:0000256" key="2">
    <source>
        <dbReference type="ARBA" id="ARBA00022723"/>
    </source>
</evidence>
<dbReference type="InterPro" id="IPR001279">
    <property type="entry name" value="Metallo-B-lactamas"/>
</dbReference>
<comment type="caution">
    <text evidence="6">The sequence shown here is derived from an EMBL/GenBank/DDBJ whole genome shotgun (WGS) entry which is preliminary data.</text>
</comment>
<name>A0A5M8NZ47_9BACT</name>
<dbReference type="PANTHER" id="PTHR42978:SF6">
    <property type="entry name" value="QUORUM-QUENCHING LACTONASE YTNP-RELATED"/>
    <property type="match status" value="1"/>
</dbReference>
<reference evidence="6 7" key="1">
    <citation type="submission" date="2019-03" db="EMBL/GenBank/DDBJ databases">
        <title>Single cell metagenomics reveals metabolic interactions within the superorganism composed of flagellate Streblomastix strix and complex community of Bacteroidetes bacteria on its surface.</title>
        <authorList>
            <person name="Treitli S.C."/>
            <person name="Kolisko M."/>
            <person name="Husnik F."/>
            <person name="Keeling P."/>
            <person name="Hampl V."/>
        </authorList>
    </citation>
    <scope>NUCLEOTIDE SEQUENCE [LARGE SCALE GENOMIC DNA]</scope>
    <source>
        <strain evidence="6">St1</strain>
    </source>
</reference>
<keyword evidence="2" id="KW-0479">Metal-binding</keyword>
<dbReference type="EC" id="3.1.1.-" evidence="6"/>
<proteinExistence type="inferred from homology"/>
<keyword evidence="4" id="KW-0862">Zinc</keyword>
<dbReference type="EMBL" id="SNRX01000019">
    <property type="protein sequence ID" value="KAA6301429.1"/>
    <property type="molecule type" value="Genomic_DNA"/>
</dbReference>
<dbReference type="Gene3D" id="3.60.15.10">
    <property type="entry name" value="Ribonuclease Z/Hydroxyacylglutathione hydrolase-like"/>
    <property type="match status" value="1"/>
</dbReference>
<dbReference type="PANTHER" id="PTHR42978">
    <property type="entry name" value="QUORUM-QUENCHING LACTONASE YTNP-RELATED-RELATED"/>
    <property type="match status" value="1"/>
</dbReference>
<gene>
    <name evidence="6" type="ORF">EZS26_002416</name>
</gene>
<dbReference type="SMART" id="SM00849">
    <property type="entry name" value="Lactamase_B"/>
    <property type="match status" value="1"/>
</dbReference>
<evidence type="ECO:0000256" key="4">
    <source>
        <dbReference type="ARBA" id="ARBA00022833"/>
    </source>
</evidence>
<keyword evidence="3 6" id="KW-0378">Hydrolase</keyword>
<dbReference type="GO" id="GO:0016787">
    <property type="term" value="F:hydrolase activity"/>
    <property type="evidence" value="ECO:0007669"/>
    <property type="project" value="UniProtKB-KW"/>
</dbReference>
<organism evidence="6 7">
    <name type="scientific">Candidatus Ordinivivax streblomastigis</name>
    <dbReference type="NCBI Taxonomy" id="2540710"/>
    <lineage>
        <taxon>Bacteria</taxon>
        <taxon>Pseudomonadati</taxon>
        <taxon>Bacteroidota</taxon>
        <taxon>Bacteroidia</taxon>
        <taxon>Bacteroidales</taxon>
        <taxon>Candidatus Ordinivivax</taxon>
    </lineage>
</organism>
<dbReference type="InterPro" id="IPR051013">
    <property type="entry name" value="MBL_superfamily_lactonases"/>
</dbReference>
<dbReference type="Pfam" id="PF00753">
    <property type="entry name" value="Lactamase_B"/>
    <property type="match status" value="1"/>
</dbReference>